<evidence type="ECO:0000256" key="6">
    <source>
        <dbReference type="SAM" id="SignalP"/>
    </source>
</evidence>
<dbReference type="PANTHER" id="PTHR23301:SF0">
    <property type="entry name" value="CHITIN-BINDING TYPE-2 DOMAIN-CONTAINING PROTEIN-RELATED"/>
    <property type="match status" value="1"/>
</dbReference>
<reference evidence="8 9" key="1">
    <citation type="submission" date="2024-05" db="EMBL/GenBank/DDBJ databases">
        <title>Culex pipiens pipiens assembly and annotation.</title>
        <authorList>
            <person name="Alout H."/>
            <person name="Durand T."/>
        </authorList>
    </citation>
    <scope>NUCLEOTIDE SEQUENCE [LARGE SCALE GENOMIC DNA]</scope>
    <source>
        <strain evidence="8">HA-2024</strain>
        <tissue evidence="8">Whole body</tissue>
    </source>
</reference>
<dbReference type="InterPro" id="IPR036508">
    <property type="entry name" value="Chitin-bd_dom_sf"/>
</dbReference>
<dbReference type="AlphaFoldDB" id="A0ABD1CMC8"/>
<evidence type="ECO:0000256" key="4">
    <source>
        <dbReference type="ARBA" id="ARBA00023157"/>
    </source>
</evidence>
<accession>A0ABD1CMC8</accession>
<keyword evidence="2 6" id="KW-0732">Signal</keyword>
<dbReference type="Pfam" id="PF01607">
    <property type="entry name" value="CBM_14"/>
    <property type="match status" value="2"/>
</dbReference>
<name>A0ABD1CMC8_CULPP</name>
<keyword evidence="3" id="KW-0677">Repeat</keyword>
<proteinExistence type="predicted"/>
<keyword evidence="5" id="KW-0325">Glycoprotein</keyword>
<dbReference type="InterPro" id="IPR002557">
    <property type="entry name" value="Chitin-bd_dom"/>
</dbReference>
<evidence type="ECO:0000313" key="9">
    <source>
        <dbReference type="Proteomes" id="UP001562425"/>
    </source>
</evidence>
<feature type="chain" id="PRO_5044749087" description="Chitin-binding type-2 domain-containing protein" evidence="6">
    <location>
        <begin position="16"/>
        <end position="290"/>
    </location>
</feature>
<evidence type="ECO:0000313" key="8">
    <source>
        <dbReference type="EMBL" id="KAL1377545.1"/>
    </source>
</evidence>
<keyword evidence="4" id="KW-1015">Disulfide bond</keyword>
<dbReference type="GO" id="GO:0008061">
    <property type="term" value="F:chitin binding"/>
    <property type="evidence" value="ECO:0007669"/>
    <property type="project" value="UniProtKB-KW"/>
</dbReference>
<evidence type="ECO:0000256" key="3">
    <source>
        <dbReference type="ARBA" id="ARBA00022737"/>
    </source>
</evidence>
<dbReference type="PANTHER" id="PTHR23301">
    <property type="entry name" value="CHITIN BINDING PERITROPHIN-A"/>
    <property type="match status" value="1"/>
</dbReference>
<evidence type="ECO:0000256" key="5">
    <source>
        <dbReference type="ARBA" id="ARBA00023180"/>
    </source>
</evidence>
<dbReference type="SMART" id="SM00494">
    <property type="entry name" value="ChtBD2"/>
    <property type="match status" value="2"/>
</dbReference>
<evidence type="ECO:0000256" key="1">
    <source>
        <dbReference type="ARBA" id="ARBA00022669"/>
    </source>
</evidence>
<feature type="domain" description="Chitin-binding type-2" evidence="7">
    <location>
        <begin position="18"/>
        <end position="78"/>
    </location>
</feature>
<dbReference type="Gene3D" id="2.170.140.10">
    <property type="entry name" value="Chitin binding domain"/>
    <property type="match status" value="2"/>
</dbReference>
<protein>
    <recommendedName>
        <fullName evidence="7">Chitin-binding type-2 domain-containing protein</fullName>
    </recommendedName>
</protein>
<gene>
    <name evidence="8" type="ORF">pipiens_016192</name>
</gene>
<feature type="signal peptide" evidence="6">
    <location>
        <begin position="1"/>
        <end position="15"/>
    </location>
</feature>
<dbReference type="EMBL" id="JBEHCU010010901">
    <property type="protein sequence ID" value="KAL1377545.1"/>
    <property type="molecule type" value="Genomic_DNA"/>
</dbReference>
<organism evidence="8 9">
    <name type="scientific">Culex pipiens pipiens</name>
    <name type="common">Northern house mosquito</name>
    <dbReference type="NCBI Taxonomy" id="38569"/>
    <lineage>
        <taxon>Eukaryota</taxon>
        <taxon>Metazoa</taxon>
        <taxon>Ecdysozoa</taxon>
        <taxon>Arthropoda</taxon>
        <taxon>Hexapoda</taxon>
        <taxon>Insecta</taxon>
        <taxon>Pterygota</taxon>
        <taxon>Neoptera</taxon>
        <taxon>Endopterygota</taxon>
        <taxon>Diptera</taxon>
        <taxon>Nematocera</taxon>
        <taxon>Culicoidea</taxon>
        <taxon>Culicidae</taxon>
        <taxon>Culicinae</taxon>
        <taxon>Culicini</taxon>
        <taxon>Culex</taxon>
        <taxon>Culex</taxon>
    </lineage>
</organism>
<evidence type="ECO:0000256" key="2">
    <source>
        <dbReference type="ARBA" id="ARBA00022729"/>
    </source>
</evidence>
<keyword evidence="1" id="KW-0147">Chitin-binding</keyword>
<keyword evidence="9" id="KW-1185">Reference proteome</keyword>
<evidence type="ECO:0000259" key="7">
    <source>
        <dbReference type="PROSITE" id="PS50940"/>
    </source>
</evidence>
<dbReference type="Proteomes" id="UP001562425">
    <property type="component" value="Unassembled WGS sequence"/>
</dbReference>
<sequence length="290" mass="31567">MLPYLLLVLLASTAAERDPRCARYTRGAQARTLPHDTDCTKFYMCDIQGNALEMKCPKNTFFSVDSGICTFDDSACSGGERAPVVKPMLPIINKPDLPVVIPQAPTRPKPETPAFPPQAPILPMPELPVIKPQVPVNPKPNLPEVLPQVPTRPKPALPVIPPQAPILPMPGLPVLPPQAPILPTPELPIIPPQAPILPMPELPVIPADPPKDTISGPIFMPYSAPRLVQDYRCSDRSALNSSIMLPAVGDCTKFVVCVGSMAYEKQCPEGQHWSTERNYCDFIDRANCLA</sequence>
<comment type="caution">
    <text evidence="8">The sequence shown here is derived from an EMBL/GenBank/DDBJ whole genome shotgun (WGS) entry which is preliminary data.</text>
</comment>
<dbReference type="SUPFAM" id="SSF57625">
    <property type="entry name" value="Invertebrate chitin-binding proteins"/>
    <property type="match status" value="2"/>
</dbReference>
<feature type="domain" description="Chitin-binding type-2" evidence="7">
    <location>
        <begin position="230"/>
        <end position="290"/>
    </location>
</feature>
<dbReference type="InterPro" id="IPR051940">
    <property type="entry name" value="Chitin_bind-dev_reg"/>
</dbReference>
<dbReference type="PROSITE" id="PS50940">
    <property type="entry name" value="CHIT_BIND_II"/>
    <property type="match status" value="2"/>
</dbReference>